<evidence type="ECO:0000256" key="2">
    <source>
        <dbReference type="ARBA" id="ARBA00022980"/>
    </source>
</evidence>
<dbReference type="Proteomes" id="UP001501844">
    <property type="component" value="Unassembled WGS sequence"/>
</dbReference>
<evidence type="ECO:0000256" key="3">
    <source>
        <dbReference type="ARBA" id="ARBA00023274"/>
    </source>
</evidence>
<gene>
    <name evidence="5" type="ORF">GCM10023183_30510</name>
</gene>
<name>A0ABP8FV86_9BACT</name>
<reference evidence="6" key="1">
    <citation type="journal article" date="2019" name="Int. J. Syst. Evol. Microbiol.">
        <title>The Global Catalogue of Microorganisms (GCM) 10K type strain sequencing project: providing services to taxonomists for standard genome sequencing and annotation.</title>
        <authorList>
            <consortium name="The Broad Institute Genomics Platform"/>
            <consortium name="The Broad Institute Genome Sequencing Center for Infectious Disease"/>
            <person name="Wu L."/>
            <person name="Ma J."/>
        </authorList>
    </citation>
    <scope>NUCLEOTIDE SEQUENCE [LARGE SCALE GENOMIC DNA]</scope>
    <source>
        <strain evidence="6">JCM 17917</strain>
    </source>
</reference>
<dbReference type="EMBL" id="BAABGX010000002">
    <property type="protein sequence ID" value="GAA4311662.1"/>
    <property type="molecule type" value="Genomic_DNA"/>
</dbReference>
<dbReference type="RefSeq" id="WP_345167960.1">
    <property type="nucleotide sequence ID" value="NZ_BAABGX010000002.1"/>
</dbReference>
<keyword evidence="2" id="KW-0689">Ribosomal protein</keyword>
<evidence type="ECO:0000256" key="1">
    <source>
        <dbReference type="ARBA" id="ARBA00010834"/>
    </source>
</evidence>
<keyword evidence="6" id="KW-1185">Reference proteome</keyword>
<accession>A0ABP8FV86</accession>
<keyword evidence="3" id="KW-0687">Ribonucleoprotein</keyword>
<dbReference type="NCBIfam" id="TIGR04560">
    <property type="entry name" value="ribo_THX"/>
    <property type="match status" value="1"/>
</dbReference>
<sequence length="50" mass="5239">MGRGDIKSKKGKISNGSFGNSRPKKAKNELTKEAKLGGKKEPKAPVAAAE</sequence>
<protein>
    <recommendedName>
        <fullName evidence="7">SSU ribosomal protein S31P</fullName>
    </recommendedName>
</protein>
<feature type="compositionally biased region" description="Basic and acidic residues" evidence="4">
    <location>
        <begin position="26"/>
        <end position="43"/>
    </location>
</feature>
<evidence type="ECO:0008006" key="7">
    <source>
        <dbReference type="Google" id="ProtNLM"/>
    </source>
</evidence>
<dbReference type="InterPro" id="IPR030826">
    <property type="entry name" value="Ribosomal_bTHX/bTHXc/bTHXm"/>
</dbReference>
<feature type="region of interest" description="Disordered" evidence="4">
    <location>
        <begin position="1"/>
        <end position="50"/>
    </location>
</feature>
<evidence type="ECO:0000256" key="4">
    <source>
        <dbReference type="SAM" id="MobiDB-lite"/>
    </source>
</evidence>
<evidence type="ECO:0000313" key="5">
    <source>
        <dbReference type="EMBL" id="GAA4311662.1"/>
    </source>
</evidence>
<comment type="caution">
    <text evidence="5">The sequence shown here is derived from an EMBL/GenBank/DDBJ whole genome shotgun (WGS) entry which is preliminary data.</text>
</comment>
<organism evidence="5 6">
    <name type="scientific">Nibribacter koreensis</name>
    <dbReference type="NCBI Taxonomy" id="1084519"/>
    <lineage>
        <taxon>Bacteria</taxon>
        <taxon>Pseudomonadati</taxon>
        <taxon>Bacteroidota</taxon>
        <taxon>Cytophagia</taxon>
        <taxon>Cytophagales</taxon>
        <taxon>Hymenobacteraceae</taxon>
        <taxon>Nibribacter</taxon>
    </lineage>
</organism>
<proteinExistence type="inferred from homology"/>
<comment type="similarity">
    <text evidence="1">Belongs to the bacterial ribosomal protein bTHX family.</text>
</comment>
<evidence type="ECO:0000313" key="6">
    <source>
        <dbReference type="Proteomes" id="UP001501844"/>
    </source>
</evidence>